<dbReference type="InterPro" id="IPR025465">
    <property type="entry name" value="DUF4316"/>
</dbReference>
<dbReference type="EMBL" id="QVME01000001">
    <property type="protein sequence ID" value="RGE70091.1"/>
    <property type="molecule type" value="Genomic_DNA"/>
</dbReference>
<dbReference type="Pfam" id="PF14195">
    <property type="entry name" value="DUF4316"/>
    <property type="match status" value="1"/>
</dbReference>
<organism evidence="3 4">
    <name type="scientific">Anaerotruncus colihominis</name>
    <dbReference type="NCBI Taxonomy" id="169435"/>
    <lineage>
        <taxon>Bacteria</taxon>
        <taxon>Bacillati</taxon>
        <taxon>Bacillota</taxon>
        <taxon>Clostridia</taxon>
        <taxon>Eubacteriales</taxon>
        <taxon>Oscillospiraceae</taxon>
        <taxon>Anaerotruncus</taxon>
    </lineage>
</organism>
<evidence type="ECO:0000313" key="4">
    <source>
        <dbReference type="Proteomes" id="UP000260828"/>
    </source>
</evidence>
<feature type="region of interest" description="Disordered" evidence="1">
    <location>
        <begin position="1"/>
        <end position="60"/>
    </location>
</feature>
<sequence length="60" mass="7006">MQEKDNPLKSAELSAEQNYNMIDGVMNNTLPAPVPPEREKPLDKVKEPPHHKRSREREER</sequence>
<comment type="caution">
    <text evidence="3">The sequence shown here is derived from an EMBL/GenBank/DDBJ whole genome shotgun (WGS) entry which is preliminary data.</text>
</comment>
<evidence type="ECO:0000256" key="1">
    <source>
        <dbReference type="SAM" id="MobiDB-lite"/>
    </source>
</evidence>
<dbReference type="Proteomes" id="UP000260828">
    <property type="component" value="Unassembled WGS sequence"/>
</dbReference>
<feature type="compositionally biased region" description="Polar residues" evidence="1">
    <location>
        <begin position="15"/>
        <end position="30"/>
    </location>
</feature>
<evidence type="ECO:0000259" key="2">
    <source>
        <dbReference type="Pfam" id="PF14195"/>
    </source>
</evidence>
<name>A0A3E3IT33_9FIRM</name>
<evidence type="ECO:0000313" key="3">
    <source>
        <dbReference type="EMBL" id="RGE70091.1"/>
    </source>
</evidence>
<dbReference type="RefSeq" id="WP_065534183.1">
    <property type="nucleotide sequence ID" value="NZ_QVME01000001.1"/>
</dbReference>
<reference evidence="3 4" key="1">
    <citation type="submission" date="2018-08" db="EMBL/GenBank/DDBJ databases">
        <title>A genome reference for cultivated species of the human gut microbiota.</title>
        <authorList>
            <person name="Zou Y."/>
            <person name="Xue W."/>
            <person name="Luo G."/>
        </authorList>
    </citation>
    <scope>NUCLEOTIDE SEQUENCE [LARGE SCALE GENOMIC DNA]</scope>
    <source>
        <strain evidence="3 4">TF05-12AC</strain>
    </source>
</reference>
<proteinExistence type="predicted"/>
<gene>
    <name evidence="3" type="ORF">DXC40_03290</name>
</gene>
<protein>
    <submittedName>
        <fullName evidence="3">DUF4316 domain-containing protein</fullName>
    </submittedName>
</protein>
<dbReference type="AlphaFoldDB" id="A0A3E3IT33"/>
<feature type="compositionally biased region" description="Basic and acidic residues" evidence="1">
    <location>
        <begin position="36"/>
        <end position="48"/>
    </location>
</feature>
<accession>A0A3E3IT33</accession>
<feature type="domain" description="DUF4316" evidence="2">
    <location>
        <begin position="4"/>
        <end position="46"/>
    </location>
</feature>